<protein>
    <submittedName>
        <fullName evidence="1">Uncharacterized protein</fullName>
    </submittedName>
</protein>
<accession>A0A1M6INI0</accession>
<organism evidence="1 2">
    <name type="scientific">Propionispora hippei DSM 15287</name>
    <dbReference type="NCBI Taxonomy" id="1123003"/>
    <lineage>
        <taxon>Bacteria</taxon>
        <taxon>Bacillati</taxon>
        <taxon>Bacillota</taxon>
        <taxon>Negativicutes</taxon>
        <taxon>Selenomonadales</taxon>
        <taxon>Sporomusaceae</taxon>
        <taxon>Propionispora</taxon>
    </lineage>
</organism>
<reference evidence="1 2" key="1">
    <citation type="submission" date="2016-11" db="EMBL/GenBank/DDBJ databases">
        <authorList>
            <person name="Varghese N."/>
            <person name="Submissions S."/>
        </authorList>
    </citation>
    <scope>NUCLEOTIDE SEQUENCE [LARGE SCALE GENOMIC DNA]</scope>
    <source>
        <strain evidence="1 2">DSM 15287</strain>
    </source>
</reference>
<name>A0A1M6INI0_9FIRM</name>
<keyword evidence="2" id="KW-1185">Reference proteome</keyword>
<dbReference type="Proteomes" id="UP000322917">
    <property type="component" value="Unassembled WGS sequence"/>
</dbReference>
<evidence type="ECO:0000313" key="2">
    <source>
        <dbReference type="Proteomes" id="UP000322917"/>
    </source>
</evidence>
<sequence length="69" mass="7940">MDSLLHQALTNIICNWEYQVETCDKLFPTSGDYAIVYSKLTGLRQAPDQLEFAGLITYENGRWKINDNI</sequence>
<evidence type="ECO:0000313" key="1">
    <source>
        <dbReference type="EMBL" id="SHJ35992.1"/>
    </source>
</evidence>
<proteinExistence type="predicted"/>
<dbReference type="AlphaFoldDB" id="A0A1M6INI0"/>
<dbReference type="EMBL" id="FQZD01000018">
    <property type="protein sequence ID" value="SHJ35992.1"/>
    <property type="molecule type" value="Genomic_DNA"/>
</dbReference>
<dbReference type="RefSeq" id="WP_149735091.1">
    <property type="nucleotide sequence ID" value="NZ_FQZD01000018.1"/>
</dbReference>
<gene>
    <name evidence="1" type="ORF">SAMN02745170_02367</name>
</gene>